<dbReference type="GO" id="GO:0006298">
    <property type="term" value="P:mismatch repair"/>
    <property type="evidence" value="ECO:0007669"/>
    <property type="project" value="TreeGrafter"/>
</dbReference>
<comment type="function">
    <text evidence="9">Endonuclease that specifically degrades the RNA of RNA-DNA hybrids.</text>
</comment>
<dbReference type="PROSITE" id="PS51975">
    <property type="entry name" value="RNASE_H_2"/>
    <property type="match status" value="1"/>
</dbReference>
<evidence type="ECO:0000256" key="6">
    <source>
        <dbReference type="ARBA" id="ARBA00022759"/>
    </source>
</evidence>
<dbReference type="Proteomes" id="UP000239899">
    <property type="component" value="Unassembled WGS sequence"/>
</dbReference>
<sequence length="295" mass="31590">MAEPAAAEERPAWYNEPCCLGIDEAGRGPVLGPMVYATAWAPISKSKELKAMGFADSKTLNEEKRVRLYEAIQRHGGLLGYEADVLSAATISGKMLSKERVSLNALAFESTCKLIEGVLARGVNLAEAYIDALGDTTKHKERLSQRFPGVQFTVEAKADATYPIVSAASIVAKVTRDHALRDFVLQEAAGISTQFGSGYPADPETKKWLEASIDRVFGFPSLVRFSWSTCNPLLEQHGAVVKFEADADDAPGQQTLNFGGRAAGSSAPGAAAASSGAGRHSYFRARKMQRAGLAF</sequence>
<dbReference type="GO" id="GO:0004523">
    <property type="term" value="F:RNA-DNA hybrid ribonuclease activity"/>
    <property type="evidence" value="ECO:0007669"/>
    <property type="project" value="UniProtKB-UniRule"/>
</dbReference>
<dbReference type="GO" id="GO:0046872">
    <property type="term" value="F:metal ion binding"/>
    <property type="evidence" value="ECO:0007669"/>
    <property type="project" value="UniProtKB-KW"/>
</dbReference>
<dbReference type="SUPFAM" id="SSF53098">
    <property type="entry name" value="Ribonuclease H-like"/>
    <property type="match status" value="1"/>
</dbReference>
<dbReference type="InterPro" id="IPR023160">
    <property type="entry name" value="RNase_HII_hlx-loop-hlx_cap_dom"/>
</dbReference>
<comment type="catalytic activity">
    <reaction evidence="1 8 9">
        <text>Endonucleolytic cleavage to 5'-phosphomonoester.</text>
        <dbReference type="EC" id="3.1.26.4"/>
    </reaction>
</comment>
<evidence type="ECO:0000256" key="2">
    <source>
        <dbReference type="ARBA" id="ARBA00001946"/>
    </source>
</evidence>
<evidence type="ECO:0000313" key="12">
    <source>
        <dbReference type="Proteomes" id="UP000239899"/>
    </source>
</evidence>
<comment type="cofactor">
    <cofactor evidence="8">
        <name>Mn(2+)</name>
        <dbReference type="ChEBI" id="CHEBI:29035"/>
    </cofactor>
    <cofactor evidence="8">
        <name>Mg(2+)</name>
        <dbReference type="ChEBI" id="CHEBI:18420"/>
    </cofactor>
    <text evidence="8">Manganese or magnesium. Binds 1 divalent metal ion per monomer in the absence of substrate. May bind a second metal ion after substrate binding.</text>
</comment>
<comment type="similarity">
    <text evidence="3">Belongs to the RNase HII family. Eukaryotic subfamily.</text>
</comment>
<dbReference type="InterPro" id="IPR036397">
    <property type="entry name" value="RNaseH_sf"/>
</dbReference>
<keyword evidence="5 8" id="KW-0479">Metal-binding</keyword>
<feature type="binding site" evidence="8">
    <location>
        <position position="23"/>
    </location>
    <ligand>
        <name>a divalent metal cation</name>
        <dbReference type="ChEBI" id="CHEBI:60240"/>
    </ligand>
</feature>
<evidence type="ECO:0000256" key="4">
    <source>
        <dbReference type="ARBA" id="ARBA00022722"/>
    </source>
</evidence>
<dbReference type="FunFam" id="3.30.420.10:FF:000016">
    <property type="entry name" value="Ribonuclease"/>
    <property type="match status" value="1"/>
</dbReference>
<dbReference type="GO" id="GO:0032299">
    <property type="term" value="C:ribonuclease H2 complex"/>
    <property type="evidence" value="ECO:0007669"/>
    <property type="project" value="TreeGrafter"/>
</dbReference>
<evidence type="ECO:0000256" key="5">
    <source>
        <dbReference type="ARBA" id="ARBA00022723"/>
    </source>
</evidence>
<feature type="domain" description="RNase H type-2" evidence="10">
    <location>
        <begin position="17"/>
        <end position="239"/>
    </location>
</feature>
<evidence type="ECO:0000259" key="10">
    <source>
        <dbReference type="PROSITE" id="PS51975"/>
    </source>
</evidence>
<proteinExistence type="inferred from homology"/>
<evidence type="ECO:0000256" key="1">
    <source>
        <dbReference type="ARBA" id="ARBA00000077"/>
    </source>
</evidence>
<dbReference type="InterPro" id="IPR012337">
    <property type="entry name" value="RNaseH-like_sf"/>
</dbReference>
<evidence type="ECO:0000256" key="7">
    <source>
        <dbReference type="ARBA" id="ARBA00022801"/>
    </source>
</evidence>
<evidence type="ECO:0000256" key="9">
    <source>
        <dbReference type="RuleBase" id="RU003515"/>
    </source>
</evidence>
<dbReference type="InterPro" id="IPR024567">
    <property type="entry name" value="RNase_HII/HIII_dom"/>
</dbReference>
<dbReference type="NCBIfam" id="TIGR00729">
    <property type="entry name" value="ribonuclease HII"/>
    <property type="match status" value="1"/>
</dbReference>
<evidence type="ECO:0000256" key="8">
    <source>
        <dbReference type="PROSITE-ProRule" id="PRU01319"/>
    </source>
</evidence>
<dbReference type="CDD" id="cd07181">
    <property type="entry name" value="RNase_HII_eukaryota_like"/>
    <property type="match status" value="1"/>
</dbReference>
<feature type="binding site" evidence="8">
    <location>
        <position position="131"/>
    </location>
    <ligand>
        <name>a divalent metal cation</name>
        <dbReference type="ChEBI" id="CHEBI:60240"/>
    </ligand>
</feature>
<evidence type="ECO:0000256" key="3">
    <source>
        <dbReference type="ARBA" id="ARBA00007058"/>
    </source>
</evidence>
<keyword evidence="12" id="KW-1185">Reference proteome</keyword>
<dbReference type="AlphaFoldDB" id="A0A2P6U4M9"/>
<keyword evidence="4 8" id="KW-0540">Nuclease</keyword>
<comment type="cofactor">
    <cofactor evidence="2">
        <name>Mg(2+)</name>
        <dbReference type="ChEBI" id="CHEBI:18420"/>
    </cofactor>
</comment>
<dbReference type="PANTHER" id="PTHR10954">
    <property type="entry name" value="RIBONUCLEASE H2 SUBUNIT A"/>
    <property type="match status" value="1"/>
</dbReference>
<evidence type="ECO:0000313" key="11">
    <source>
        <dbReference type="EMBL" id="PRW61270.1"/>
    </source>
</evidence>
<dbReference type="InterPro" id="IPR001352">
    <property type="entry name" value="RNase_HII/HIII"/>
</dbReference>
<keyword evidence="6 8" id="KW-0255">Endonuclease</keyword>
<dbReference type="FunFam" id="1.10.10.460:FF:000001">
    <property type="entry name" value="Ribonuclease"/>
    <property type="match status" value="1"/>
</dbReference>
<keyword evidence="7 8" id="KW-0378">Hydrolase</keyword>
<dbReference type="Gene3D" id="3.30.420.10">
    <property type="entry name" value="Ribonuclease H-like superfamily/Ribonuclease H"/>
    <property type="match status" value="1"/>
</dbReference>
<dbReference type="Gene3D" id="1.10.10.460">
    <property type="entry name" value="Ribonuclease hii. Domain 2"/>
    <property type="match status" value="1"/>
</dbReference>
<dbReference type="PANTHER" id="PTHR10954:SF7">
    <property type="entry name" value="RIBONUCLEASE H2 SUBUNIT A"/>
    <property type="match status" value="1"/>
</dbReference>
<dbReference type="EMBL" id="LHPG02000001">
    <property type="protein sequence ID" value="PRW61270.1"/>
    <property type="molecule type" value="Genomic_DNA"/>
</dbReference>
<feature type="binding site" evidence="8">
    <location>
        <position position="24"/>
    </location>
    <ligand>
        <name>a divalent metal cation</name>
        <dbReference type="ChEBI" id="CHEBI:60240"/>
    </ligand>
</feature>
<dbReference type="OrthoDB" id="7462577at2759"/>
<dbReference type="Pfam" id="PF01351">
    <property type="entry name" value="RNase_HII"/>
    <property type="match status" value="1"/>
</dbReference>
<accession>A0A2P6U4M9</accession>
<dbReference type="EC" id="3.1.26.4" evidence="9"/>
<dbReference type="InterPro" id="IPR004649">
    <property type="entry name" value="RNase_H2_suA"/>
</dbReference>
<organism evidence="11 12">
    <name type="scientific">Chlorella sorokiniana</name>
    <name type="common">Freshwater green alga</name>
    <dbReference type="NCBI Taxonomy" id="3076"/>
    <lineage>
        <taxon>Eukaryota</taxon>
        <taxon>Viridiplantae</taxon>
        <taxon>Chlorophyta</taxon>
        <taxon>core chlorophytes</taxon>
        <taxon>Trebouxiophyceae</taxon>
        <taxon>Chlorellales</taxon>
        <taxon>Chlorellaceae</taxon>
        <taxon>Chlorella clade</taxon>
        <taxon>Chlorella</taxon>
    </lineage>
</organism>
<name>A0A2P6U4M9_CHLSO</name>
<comment type="caution">
    <text evidence="11">The sequence shown here is derived from an EMBL/GenBank/DDBJ whole genome shotgun (WGS) entry which is preliminary data.</text>
</comment>
<dbReference type="GO" id="GO:0043137">
    <property type="term" value="P:DNA replication, removal of RNA primer"/>
    <property type="evidence" value="ECO:0007669"/>
    <property type="project" value="TreeGrafter"/>
</dbReference>
<protein>
    <recommendedName>
        <fullName evidence="9">Ribonuclease</fullName>
        <ecNumber evidence="9">3.1.26.4</ecNumber>
    </recommendedName>
</protein>
<dbReference type="GO" id="GO:0003723">
    <property type="term" value="F:RNA binding"/>
    <property type="evidence" value="ECO:0007669"/>
    <property type="project" value="UniProtKB-UniRule"/>
</dbReference>
<gene>
    <name evidence="11" type="ORF">C2E21_0464</name>
</gene>
<reference evidence="11 12" key="1">
    <citation type="journal article" date="2018" name="Plant J.">
        <title>Genome sequences of Chlorella sorokiniana UTEX 1602 and Micractinium conductrix SAG 241.80: implications to maltose excretion by a green alga.</title>
        <authorList>
            <person name="Arriola M.B."/>
            <person name="Velmurugan N."/>
            <person name="Zhang Y."/>
            <person name="Plunkett M.H."/>
            <person name="Hondzo H."/>
            <person name="Barney B.M."/>
        </authorList>
    </citation>
    <scope>NUCLEOTIDE SEQUENCE [LARGE SCALE GENOMIC DNA]</scope>
    <source>
        <strain evidence="12">UTEX 1602</strain>
    </source>
</reference>
<dbReference type="STRING" id="3076.A0A2P6U4M9"/>